<evidence type="ECO:0000313" key="5">
    <source>
        <dbReference type="Proteomes" id="UP000504636"/>
    </source>
</evidence>
<dbReference type="SUPFAM" id="SSF56601">
    <property type="entry name" value="beta-lactamase/transpeptidase-like"/>
    <property type="match status" value="1"/>
</dbReference>
<dbReference type="OrthoDB" id="5946976at2759"/>
<organism evidence="4">
    <name type="scientific">Mytilinidion resinicola</name>
    <dbReference type="NCBI Taxonomy" id="574789"/>
    <lineage>
        <taxon>Eukaryota</taxon>
        <taxon>Fungi</taxon>
        <taxon>Dikarya</taxon>
        <taxon>Ascomycota</taxon>
        <taxon>Pezizomycotina</taxon>
        <taxon>Dothideomycetes</taxon>
        <taxon>Pleosporomycetidae</taxon>
        <taxon>Mytilinidiales</taxon>
        <taxon>Mytilinidiaceae</taxon>
        <taxon>Mytilinidion</taxon>
    </lineage>
</organism>
<sequence length="602" mass="64726">MRLSLQCLIIISIYTTEAYSNVLGPRYPAPLDLTSDDSVVTAGWKNVTSFFDTYLHDNRSLIPSPPLGLENLTFSTGMFSIHDPAAQSLQYHYTSDEVRTGPGVHEVDGDSIYKVASITKLITVFTAMLSFDVDQWERPITDFVPGLSKSALDKVGHDRISHTQWEDVSLRALAAQIAGVSAVDLPWGSDSALTIDPTTVAIVANPHALEAGLPPLNLSDPAALYPCLKDPILVYMDPLKGCPPDLWLEGELERAPAFDAWTTPAYANNGFILLGIALANITGKPITQVYDDLVFDPLGMAHSKAVPPTESEVPQYVSPGNTTDVTFQGGLSVSSGGLFSSLNDLATFGTALMNSTLLPANKTREWMKPISHTADLTFSVGAPWEIYRYIHADTGAVTDMYTKSGDAGNFTGFAVMLPDYDAGFNIISAGNQQVNVSQKSHLAQAIADIITTTLIPALEAQAVAEVKRNFAGTYASKDPVLNSSLTLTFDESASNTGLYISSWISNGTDMVPLEWFGPGPVKLQPSTKQPGQQAFRALPVRPKLPPGSGPFATMFNTNDWLAVYSSVYGAVDMGLFVFDIGADGRATCAEPAAVRAKLERVE</sequence>
<feature type="domain" description="Beta-lactamase-related" evidence="2">
    <location>
        <begin position="106"/>
        <end position="433"/>
    </location>
</feature>
<dbReference type="Pfam" id="PF26335">
    <property type="entry name" value="ARB_00930_C"/>
    <property type="match status" value="1"/>
</dbReference>
<feature type="chain" id="PRO_5044628917" evidence="1">
    <location>
        <begin position="19"/>
        <end position="602"/>
    </location>
</feature>
<dbReference type="Proteomes" id="UP000504636">
    <property type="component" value="Unplaced"/>
</dbReference>
<evidence type="ECO:0000313" key="6">
    <source>
        <dbReference type="RefSeq" id="XP_033570881.1"/>
    </source>
</evidence>
<dbReference type="InterPro" id="IPR051478">
    <property type="entry name" value="Beta-lactamase-like_AB/R"/>
</dbReference>
<dbReference type="PANTHER" id="PTHR22935:SF97">
    <property type="entry name" value="BETA-LACTAMASE-RELATED DOMAIN-CONTAINING PROTEIN"/>
    <property type="match status" value="1"/>
</dbReference>
<reference evidence="4 6" key="1">
    <citation type="journal article" date="2020" name="Stud. Mycol.">
        <title>101 Dothideomycetes genomes: a test case for predicting lifestyles and emergence of pathogens.</title>
        <authorList>
            <person name="Haridas S."/>
            <person name="Albert R."/>
            <person name="Binder M."/>
            <person name="Bloem J."/>
            <person name="Labutti K."/>
            <person name="Salamov A."/>
            <person name="Andreopoulos B."/>
            <person name="Baker S."/>
            <person name="Barry K."/>
            <person name="Bills G."/>
            <person name="Bluhm B."/>
            <person name="Cannon C."/>
            <person name="Castanera R."/>
            <person name="Culley D."/>
            <person name="Daum C."/>
            <person name="Ezra D."/>
            <person name="Gonzalez J."/>
            <person name="Henrissat B."/>
            <person name="Kuo A."/>
            <person name="Liang C."/>
            <person name="Lipzen A."/>
            <person name="Lutzoni F."/>
            <person name="Magnuson J."/>
            <person name="Mondo S."/>
            <person name="Nolan M."/>
            <person name="Ohm R."/>
            <person name="Pangilinan J."/>
            <person name="Park H.-J."/>
            <person name="Ramirez L."/>
            <person name="Alfaro M."/>
            <person name="Sun H."/>
            <person name="Tritt A."/>
            <person name="Yoshinaga Y."/>
            <person name="Zwiers L.-H."/>
            <person name="Turgeon B."/>
            <person name="Goodwin S."/>
            <person name="Spatafora J."/>
            <person name="Crous P."/>
            <person name="Grigoriev I."/>
        </authorList>
    </citation>
    <scope>NUCLEOTIDE SEQUENCE</scope>
    <source>
        <strain evidence="4 6">CBS 304.34</strain>
    </source>
</reference>
<keyword evidence="1" id="KW-0732">Signal</keyword>
<dbReference type="PANTHER" id="PTHR22935">
    <property type="entry name" value="PENICILLIN-BINDING PROTEIN"/>
    <property type="match status" value="1"/>
</dbReference>
<gene>
    <name evidence="4 6" type="ORF">BDZ99DRAFT_502761</name>
</gene>
<dbReference type="InterPro" id="IPR058664">
    <property type="entry name" value="ARB_00930-like_C"/>
</dbReference>
<proteinExistence type="predicted"/>
<feature type="domain" description="Beta-lactamase-like ARB-00930-like C-terminal" evidence="3">
    <location>
        <begin position="463"/>
        <end position="601"/>
    </location>
</feature>
<dbReference type="InterPro" id="IPR012338">
    <property type="entry name" value="Beta-lactam/transpept-like"/>
</dbReference>
<accession>A0A6A6Y7Y2</accession>
<evidence type="ECO:0000313" key="4">
    <source>
        <dbReference type="EMBL" id="KAF2803917.1"/>
    </source>
</evidence>
<protein>
    <submittedName>
        <fullName evidence="4 6">Beta-lactamase/transpeptidase-like protein</fullName>
    </submittedName>
</protein>
<evidence type="ECO:0000259" key="2">
    <source>
        <dbReference type="Pfam" id="PF00144"/>
    </source>
</evidence>
<dbReference type="InterPro" id="IPR001466">
    <property type="entry name" value="Beta-lactam-related"/>
</dbReference>
<dbReference type="Pfam" id="PF00144">
    <property type="entry name" value="Beta-lactamase"/>
    <property type="match status" value="1"/>
</dbReference>
<dbReference type="Gene3D" id="3.40.710.10">
    <property type="entry name" value="DD-peptidase/beta-lactamase superfamily"/>
    <property type="match status" value="1"/>
</dbReference>
<keyword evidence="5" id="KW-1185">Reference proteome</keyword>
<reference evidence="6" key="3">
    <citation type="submission" date="2025-04" db="UniProtKB">
        <authorList>
            <consortium name="RefSeq"/>
        </authorList>
    </citation>
    <scope>IDENTIFICATION</scope>
    <source>
        <strain evidence="6">CBS 304.34</strain>
    </source>
</reference>
<dbReference type="RefSeq" id="XP_033570881.1">
    <property type="nucleotide sequence ID" value="XM_033723917.1"/>
</dbReference>
<evidence type="ECO:0000259" key="3">
    <source>
        <dbReference type="Pfam" id="PF26335"/>
    </source>
</evidence>
<dbReference type="GeneID" id="54464810"/>
<feature type="signal peptide" evidence="1">
    <location>
        <begin position="1"/>
        <end position="18"/>
    </location>
</feature>
<evidence type="ECO:0000256" key="1">
    <source>
        <dbReference type="SAM" id="SignalP"/>
    </source>
</evidence>
<name>A0A6A6Y7Y2_9PEZI</name>
<reference evidence="6" key="2">
    <citation type="submission" date="2020-04" db="EMBL/GenBank/DDBJ databases">
        <authorList>
            <consortium name="NCBI Genome Project"/>
        </authorList>
    </citation>
    <scope>NUCLEOTIDE SEQUENCE</scope>
    <source>
        <strain evidence="6">CBS 304.34</strain>
    </source>
</reference>
<dbReference type="AlphaFoldDB" id="A0A6A6Y7Y2"/>
<dbReference type="EMBL" id="MU003715">
    <property type="protein sequence ID" value="KAF2803917.1"/>
    <property type="molecule type" value="Genomic_DNA"/>
</dbReference>